<dbReference type="SUPFAM" id="SSF52058">
    <property type="entry name" value="L domain-like"/>
    <property type="match status" value="1"/>
</dbReference>
<dbReference type="InterPro" id="IPR032675">
    <property type="entry name" value="LRR_dom_sf"/>
</dbReference>
<dbReference type="AlphaFoldDB" id="A0A917GRN9"/>
<keyword evidence="3" id="KW-0677">Repeat</keyword>
<keyword evidence="1" id="KW-0433">Leucine-rich repeat</keyword>
<name>A0A917GRN9_9FLAO</name>
<dbReference type="EMBL" id="BMFQ01000003">
    <property type="protein sequence ID" value="GGG54623.1"/>
    <property type="molecule type" value="Genomic_DNA"/>
</dbReference>
<dbReference type="SMART" id="SM00369">
    <property type="entry name" value="LRR_TYP"/>
    <property type="match status" value="4"/>
</dbReference>
<evidence type="ECO:0000313" key="6">
    <source>
        <dbReference type="EMBL" id="GGG54623.1"/>
    </source>
</evidence>
<dbReference type="PANTHER" id="PTHR47566">
    <property type="match status" value="1"/>
</dbReference>
<dbReference type="InterPro" id="IPR055353">
    <property type="entry name" value="DUF7619"/>
</dbReference>
<evidence type="ECO:0008006" key="8">
    <source>
        <dbReference type="Google" id="ProtNLM"/>
    </source>
</evidence>
<evidence type="ECO:0000256" key="3">
    <source>
        <dbReference type="ARBA" id="ARBA00022737"/>
    </source>
</evidence>
<evidence type="ECO:0000256" key="2">
    <source>
        <dbReference type="ARBA" id="ARBA00022729"/>
    </source>
</evidence>
<dbReference type="InterPro" id="IPR003591">
    <property type="entry name" value="Leu-rich_rpt_typical-subtyp"/>
</dbReference>
<reference evidence="6" key="1">
    <citation type="journal article" date="2014" name="Int. J. Syst. Evol. Microbiol.">
        <title>Complete genome sequence of Corynebacterium casei LMG S-19264T (=DSM 44701T), isolated from a smear-ripened cheese.</title>
        <authorList>
            <consortium name="US DOE Joint Genome Institute (JGI-PGF)"/>
            <person name="Walter F."/>
            <person name="Albersmeier A."/>
            <person name="Kalinowski J."/>
            <person name="Ruckert C."/>
        </authorList>
    </citation>
    <scope>NUCLEOTIDE SEQUENCE</scope>
    <source>
        <strain evidence="6">CGMCC 1.12751</strain>
    </source>
</reference>
<dbReference type="NCBIfam" id="TIGR04183">
    <property type="entry name" value="Por_Secre_tail"/>
    <property type="match status" value="1"/>
</dbReference>
<dbReference type="Gene3D" id="3.80.10.10">
    <property type="entry name" value="Ribonuclease Inhibitor"/>
    <property type="match status" value="2"/>
</dbReference>
<dbReference type="InterPro" id="IPR052574">
    <property type="entry name" value="CDIRP"/>
</dbReference>
<dbReference type="PANTHER" id="PTHR47566:SF1">
    <property type="entry name" value="PROTEIN NUD1"/>
    <property type="match status" value="1"/>
</dbReference>
<protein>
    <recommendedName>
        <fullName evidence="8">T9SS type A sorting domain-containing protein</fullName>
    </recommendedName>
</protein>
<reference evidence="6" key="2">
    <citation type="submission" date="2020-09" db="EMBL/GenBank/DDBJ databases">
        <authorList>
            <person name="Sun Q."/>
            <person name="Zhou Y."/>
        </authorList>
    </citation>
    <scope>NUCLEOTIDE SEQUENCE</scope>
    <source>
        <strain evidence="6">CGMCC 1.12751</strain>
    </source>
</reference>
<dbReference type="GO" id="GO:0035591">
    <property type="term" value="F:signaling adaptor activity"/>
    <property type="evidence" value="ECO:0007669"/>
    <property type="project" value="TreeGrafter"/>
</dbReference>
<organism evidence="6 7">
    <name type="scientific">Bizionia arctica</name>
    <dbReference type="NCBI Taxonomy" id="1495645"/>
    <lineage>
        <taxon>Bacteria</taxon>
        <taxon>Pseudomonadati</taxon>
        <taxon>Bacteroidota</taxon>
        <taxon>Flavobacteriia</taxon>
        <taxon>Flavobacteriales</taxon>
        <taxon>Flavobacteriaceae</taxon>
        <taxon>Bizionia</taxon>
    </lineage>
</organism>
<feature type="domain" description="DUF7619" evidence="5">
    <location>
        <begin position="652"/>
        <end position="782"/>
    </location>
</feature>
<feature type="domain" description="Secretion system C-terminal sorting" evidence="4">
    <location>
        <begin position="801"/>
        <end position="871"/>
    </location>
</feature>
<accession>A0A917GRN9</accession>
<dbReference type="Proteomes" id="UP000625976">
    <property type="component" value="Unassembled WGS sequence"/>
</dbReference>
<evidence type="ECO:0000313" key="7">
    <source>
        <dbReference type="Proteomes" id="UP000625976"/>
    </source>
</evidence>
<keyword evidence="2" id="KW-0732">Signal</keyword>
<evidence type="ECO:0000259" key="4">
    <source>
        <dbReference type="Pfam" id="PF18962"/>
    </source>
</evidence>
<keyword evidence="7" id="KW-1185">Reference proteome</keyword>
<sequence length="873" mass="96345">MAFLVVSFSQAQNVYIPDVIFKYALVDTNCVDTDDDGIYDSDVDTNNDGEIQVLEAEAVLDLKIYAIPANNVQGIEAFVNLKRLSCNETLITNLNVTELSDLEYLDCSNNQLNYLNVSELSDLEYLDCSNNQLNYLDVIDLANLITLNCTDNQLITLDLSNLSNLITLSSNNNSINTLVIDGLVNVEEINLYGNNLSSLDVTELINLTQLNCYGNQINTLNVSGLTSLETLLIESNQLTTLDLSGLSNLKILDCDYNDLNSLDLSGLTNLVKFSCDNNEINSLDFNGLVNVDYIDCRSNQLNTLNVNGLLNLGFLNCENNQLNTLDVSDLASLATLECSFNQLTTLNINGLTDLVILDCSVNELTTLFIKNGQENILNFAGNPNLEYICVDESELDNVQYLVDQEGVANCVVNSYCSFVPGGDYFTIQGENKLDIDANGCNTNDPIFPSLKYNITDGSVAGTSISNASGNYFIPVQASSHTITPIIENPTYFTVSPSSLVVNFPTEASPYNQNFCVVPNGTHNDLEITILPIDQARPGFDTNYKIIYKNKGNTELSGSVDLMFQGNVMDMTSANPIADSQILNELSWNFSNLLPFESREIVFTMNLNTPTDTPPLNGDDVLIFTATVNPVSGDEMPDDNEFILNQTVVNSFDPNDKTCLEGKVITPEQVGAFVHYMIRFENTGTADALNIVVKDDIDLTKYDVSSLIPLNGSHEFVTRIKEDNIVEFIFENINLPFDDATNDGYVLFKIKTLESLTLGDTFSNDAEIYFDYNAPIITNDELTTVAENLSIEESILQTVVKIYPNPVSGNLTIDSKHILETISIFDVNGRQLQTLVLCGNTNKSKVNLSRFSKGVYFVKIRTEAGIQTSKIIKE</sequence>
<comment type="caution">
    <text evidence="6">The sequence shown here is derived from an EMBL/GenBank/DDBJ whole genome shotgun (WGS) entry which is preliminary data.</text>
</comment>
<dbReference type="Pfam" id="PF24595">
    <property type="entry name" value="DUF7619"/>
    <property type="match status" value="1"/>
</dbReference>
<evidence type="ECO:0000256" key="1">
    <source>
        <dbReference type="ARBA" id="ARBA00022614"/>
    </source>
</evidence>
<evidence type="ECO:0000259" key="5">
    <source>
        <dbReference type="Pfam" id="PF24595"/>
    </source>
</evidence>
<gene>
    <name evidence="6" type="ORF">GCM10010976_26940</name>
</gene>
<dbReference type="InterPro" id="IPR026444">
    <property type="entry name" value="Secre_tail"/>
</dbReference>
<dbReference type="Pfam" id="PF18962">
    <property type="entry name" value="Por_Secre_tail"/>
    <property type="match status" value="1"/>
</dbReference>
<proteinExistence type="predicted"/>